<name>A0AC61NJ80_9BACT</name>
<gene>
    <name evidence="1" type="ORF">K4L44_08235</name>
</gene>
<evidence type="ECO:0000313" key="2">
    <source>
        <dbReference type="Proteomes" id="UP000826212"/>
    </source>
</evidence>
<accession>A0AC61NJ80</accession>
<dbReference type="EMBL" id="CP081303">
    <property type="protein sequence ID" value="QZE15805.1"/>
    <property type="molecule type" value="Genomic_DNA"/>
</dbReference>
<evidence type="ECO:0000313" key="1">
    <source>
        <dbReference type="EMBL" id="QZE15805.1"/>
    </source>
</evidence>
<reference evidence="1" key="1">
    <citation type="submission" date="2021-08" db="EMBL/GenBank/DDBJ databases">
        <title>Novel anaerobic bacterium isolated from sea squirt in East Sea, Republic of Korea.</title>
        <authorList>
            <person name="Nguyen T.H."/>
            <person name="Li Z."/>
            <person name="Lee Y.-J."/>
            <person name="Ko J."/>
            <person name="Kim S.-G."/>
        </authorList>
    </citation>
    <scope>NUCLEOTIDE SEQUENCE</scope>
    <source>
        <strain evidence="1">KCTC 25031</strain>
    </source>
</reference>
<protein>
    <submittedName>
        <fullName evidence="1">Efflux RND transporter periplasmic adaptor subunit</fullName>
    </submittedName>
</protein>
<dbReference type="Proteomes" id="UP000826212">
    <property type="component" value="Chromosome"/>
</dbReference>
<keyword evidence="2" id="KW-1185">Reference proteome</keyword>
<proteinExistence type="predicted"/>
<sequence length="327" mass="35925">MKNRSYGIGIVVLIILIVLSIGASLLLKPKKVILQGEAEATEVKVATKLVGRIDSLEIHEGDEVSKGTLLLTLESPEVSAKMEQAQAAKKAAEAQSRKAQNGARKEQIRAAHNLYLKAKAAADLLNVTYDRVSNLYDDGVVPEQKRDEAKTRYDAAKLTEDAALSQYEMAKKGARYEDKQAAAALVERANGAVNEVASYMSEKRLIAPIDGEVTSIIAKRGELITPGYPVVTITDLSDVWFTFNVKEDLLHKFKKGVEIEVLLPAMQMKRVTVRVSFIKAEGAYATYRATQTMGGFDMKTFEVRATPVEKIPGLRPGMTALLDWNKI</sequence>
<organism evidence="1 2">
    <name type="scientific">Halosquirtibacter laminarini</name>
    <dbReference type="NCBI Taxonomy" id="3374600"/>
    <lineage>
        <taxon>Bacteria</taxon>
        <taxon>Pseudomonadati</taxon>
        <taxon>Bacteroidota</taxon>
        <taxon>Bacteroidia</taxon>
        <taxon>Marinilabiliales</taxon>
        <taxon>Prolixibacteraceae</taxon>
        <taxon>Halosquirtibacter</taxon>
    </lineage>
</organism>